<dbReference type="OrthoDB" id="540662at2759"/>
<dbReference type="EMBL" id="AWUE01015340">
    <property type="protein sequence ID" value="OMO98389.1"/>
    <property type="molecule type" value="Genomic_DNA"/>
</dbReference>
<gene>
    <name evidence="4" type="ORF">COLO4_13929</name>
</gene>
<evidence type="ECO:0000256" key="3">
    <source>
        <dbReference type="PROSITE-ProRule" id="PRU00221"/>
    </source>
</evidence>
<evidence type="ECO:0000313" key="4">
    <source>
        <dbReference type="EMBL" id="OMO98389.1"/>
    </source>
</evidence>
<dbReference type="CDD" id="cd00200">
    <property type="entry name" value="WD40"/>
    <property type="match status" value="1"/>
</dbReference>
<dbReference type="Proteomes" id="UP000187203">
    <property type="component" value="Unassembled WGS sequence"/>
</dbReference>
<keyword evidence="2" id="KW-0677">Repeat</keyword>
<dbReference type="SUPFAM" id="SSF50978">
    <property type="entry name" value="WD40 repeat-like"/>
    <property type="match status" value="1"/>
</dbReference>
<dbReference type="InterPro" id="IPR001680">
    <property type="entry name" value="WD40_rpt"/>
</dbReference>
<name>A0A1R3JU14_9ROSI</name>
<organism evidence="4 5">
    <name type="scientific">Corchorus olitorius</name>
    <dbReference type="NCBI Taxonomy" id="93759"/>
    <lineage>
        <taxon>Eukaryota</taxon>
        <taxon>Viridiplantae</taxon>
        <taxon>Streptophyta</taxon>
        <taxon>Embryophyta</taxon>
        <taxon>Tracheophyta</taxon>
        <taxon>Spermatophyta</taxon>
        <taxon>Magnoliopsida</taxon>
        <taxon>eudicotyledons</taxon>
        <taxon>Gunneridae</taxon>
        <taxon>Pentapetalae</taxon>
        <taxon>rosids</taxon>
        <taxon>malvids</taxon>
        <taxon>Malvales</taxon>
        <taxon>Malvaceae</taxon>
        <taxon>Grewioideae</taxon>
        <taxon>Apeibeae</taxon>
        <taxon>Corchorus</taxon>
    </lineage>
</organism>
<protein>
    <submittedName>
        <fullName evidence="4">Uncharacterized protein</fullName>
    </submittedName>
</protein>
<accession>A0A1R3JU14</accession>
<evidence type="ECO:0000256" key="1">
    <source>
        <dbReference type="ARBA" id="ARBA00022574"/>
    </source>
</evidence>
<reference evidence="5" key="1">
    <citation type="submission" date="2013-09" db="EMBL/GenBank/DDBJ databases">
        <title>Corchorus olitorius genome sequencing.</title>
        <authorList>
            <person name="Alam M."/>
            <person name="Haque M.S."/>
            <person name="Islam M.S."/>
            <person name="Emdad E.M."/>
            <person name="Islam M.M."/>
            <person name="Ahmed B."/>
            <person name="Halim A."/>
            <person name="Hossen Q.M.M."/>
            <person name="Hossain M.Z."/>
            <person name="Ahmed R."/>
            <person name="Khan M.M."/>
            <person name="Islam R."/>
            <person name="Rashid M.M."/>
            <person name="Khan S.A."/>
            <person name="Rahman M.S."/>
            <person name="Alam M."/>
            <person name="Yahiya A.S."/>
            <person name="Khan M.S."/>
            <person name="Azam M.S."/>
            <person name="Haque T."/>
            <person name="Lashkar M.Z.H."/>
            <person name="Akhand A.I."/>
            <person name="Morshed G."/>
            <person name="Roy S."/>
            <person name="Uddin K.S."/>
            <person name="Rabeya T."/>
            <person name="Hossain A.S."/>
            <person name="Chowdhury A."/>
            <person name="Snigdha A.R."/>
            <person name="Mortoza M.S."/>
            <person name="Matin S.A."/>
            <person name="Hoque S.M.E."/>
            <person name="Islam M.K."/>
            <person name="Roy D.K."/>
            <person name="Haider R."/>
            <person name="Moosa M.M."/>
            <person name="Elias S.M."/>
            <person name="Hasan A.M."/>
            <person name="Jahan S."/>
            <person name="Shafiuddin M."/>
            <person name="Mahmood N."/>
            <person name="Shommy N.S."/>
        </authorList>
    </citation>
    <scope>NUCLEOTIDE SEQUENCE [LARGE SCALE GENOMIC DNA]</scope>
    <source>
        <strain evidence="5">cv. O-4</strain>
    </source>
</reference>
<dbReference type="InterPro" id="IPR036322">
    <property type="entry name" value="WD40_repeat_dom_sf"/>
</dbReference>
<dbReference type="PROSITE" id="PS50082">
    <property type="entry name" value="WD_REPEATS_2"/>
    <property type="match status" value="4"/>
</dbReference>
<dbReference type="Pfam" id="PF00400">
    <property type="entry name" value="WD40"/>
    <property type="match status" value="4"/>
</dbReference>
<dbReference type="PROSITE" id="PS50294">
    <property type="entry name" value="WD_REPEATS_REGION"/>
    <property type="match status" value="4"/>
</dbReference>
<feature type="repeat" description="WD" evidence="3">
    <location>
        <begin position="290"/>
        <end position="331"/>
    </location>
</feature>
<dbReference type="PROSITE" id="PS00678">
    <property type="entry name" value="WD_REPEATS_1"/>
    <property type="match status" value="2"/>
</dbReference>
<sequence>MEESVAKRRRVSTPTPKTLALAVELAASIPDADYPSDSDSAADLAQIQVSDSPNRKAVFKVPNYPIVMPMYKRAPERSVFDEETIGFWIQKPDLTKDDFKMVVHLKCGCGAKGFVNYYDDGNLYWNQDELIGILLPKERKKPYLHLDRLARIAFHPSGEYLATTSFDKTWRLWDIHTGAELLLQEGHSRSVYGIAFHKDGSLAASCGLDALARVWDLRIGTSILSLQGHVKPVLGASFSPNGYQLATGDHSNVISQVKFEPQEGSYLLTASYDMTAKVWSGRDFKPLKTLRGHEARVTGLDIRSEDGCIATVSHDRTINLWRTAAGQTDLALDFMDPGF</sequence>
<dbReference type="GO" id="GO:0030621">
    <property type="term" value="F:U4 snRNA binding"/>
    <property type="evidence" value="ECO:0007669"/>
    <property type="project" value="TreeGrafter"/>
</dbReference>
<keyword evidence="1 3" id="KW-0853">WD repeat</keyword>
<feature type="repeat" description="WD" evidence="3">
    <location>
        <begin position="145"/>
        <end position="183"/>
    </location>
</feature>
<comment type="caution">
    <text evidence="4">The sequence shown here is derived from an EMBL/GenBank/DDBJ whole genome shotgun (WGS) entry which is preliminary data.</text>
</comment>
<dbReference type="PANTHER" id="PTHR19846:SF0">
    <property type="entry name" value="PRE-MRNA PROCESSING FACTOR 4"/>
    <property type="match status" value="1"/>
</dbReference>
<dbReference type="GO" id="GO:0000398">
    <property type="term" value="P:mRNA splicing, via spliceosome"/>
    <property type="evidence" value="ECO:0007669"/>
    <property type="project" value="TreeGrafter"/>
</dbReference>
<dbReference type="Gene3D" id="2.130.10.10">
    <property type="entry name" value="YVTN repeat-like/Quinoprotein amine dehydrogenase"/>
    <property type="match status" value="2"/>
</dbReference>
<feature type="repeat" description="WD" evidence="3">
    <location>
        <begin position="184"/>
        <end position="225"/>
    </location>
</feature>
<keyword evidence="5" id="KW-1185">Reference proteome</keyword>
<dbReference type="STRING" id="93759.A0A1R3JU14"/>
<dbReference type="InterPro" id="IPR019775">
    <property type="entry name" value="WD40_repeat_CS"/>
</dbReference>
<proteinExistence type="predicted"/>
<dbReference type="GO" id="GO:0017070">
    <property type="term" value="F:U6 snRNA binding"/>
    <property type="evidence" value="ECO:0007669"/>
    <property type="project" value="TreeGrafter"/>
</dbReference>
<evidence type="ECO:0000256" key="2">
    <source>
        <dbReference type="ARBA" id="ARBA00022737"/>
    </source>
</evidence>
<dbReference type="PANTHER" id="PTHR19846">
    <property type="entry name" value="WD40 REPEAT PROTEIN"/>
    <property type="match status" value="1"/>
</dbReference>
<dbReference type="InterPro" id="IPR015943">
    <property type="entry name" value="WD40/YVTN_repeat-like_dom_sf"/>
</dbReference>
<dbReference type="GO" id="GO:0046540">
    <property type="term" value="C:U4/U6 x U5 tri-snRNP complex"/>
    <property type="evidence" value="ECO:0007669"/>
    <property type="project" value="TreeGrafter"/>
</dbReference>
<feature type="repeat" description="WD" evidence="3">
    <location>
        <begin position="247"/>
        <end position="289"/>
    </location>
</feature>
<dbReference type="SMART" id="SM00320">
    <property type="entry name" value="WD40"/>
    <property type="match status" value="4"/>
</dbReference>
<dbReference type="AlphaFoldDB" id="A0A1R3JU14"/>
<evidence type="ECO:0000313" key="5">
    <source>
        <dbReference type="Proteomes" id="UP000187203"/>
    </source>
</evidence>